<dbReference type="Pfam" id="PF20326">
    <property type="entry name" value="DUF6621"/>
    <property type="match status" value="1"/>
</dbReference>
<gene>
    <name evidence="1" type="ORF">NCTC11155_01689</name>
</gene>
<name>A0A380YLG4_9BACE</name>
<evidence type="ECO:0008006" key="3">
    <source>
        <dbReference type="Google" id="ProtNLM"/>
    </source>
</evidence>
<evidence type="ECO:0000313" key="2">
    <source>
        <dbReference type="Proteomes" id="UP000254424"/>
    </source>
</evidence>
<dbReference type="EMBL" id="UFSX01000001">
    <property type="protein sequence ID" value="SUV29699.1"/>
    <property type="molecule type" value="Genomic_DNA"/>
</dbReference>
<evidence type="ECO:0000313" key="1">
    <source>
        <dbReference type="EMBL" id="SUV29699.1"/>
    </source>
</evidence>
<sequence>MTNGFYLQNFLYLYSRNKHVIMENTRIKLSETVMVIDAAYLNFVINDLKKYFEPLLGRSLQRADLALFTMCLAMDAGVKEGSNDVQILLVYDEQSGKLEDCLPSDLKSELDGMAFKGPLGEFCFMAVSSEGFVSRGELYLDLLHIVLNSAEVKKLIVVPFNEEYGEEVENVLKESAVESAGQKGNAKDIVFFRMEKPVTPVAYRWEILGYPLMSALGIRSEDLQNN</sequence>
<organism evidence="1 2">
    <name type="scientific">Bacteroides eggerthii</name>
    <dbReference type="NCBI Taxonomy" id="28111"/>
    <lineage>
        <taxon>Bacteria</taxon>
        <taxon>Pseudomonadati</taxon>
        <taxon>Bacteroidota</taxon>
        <taxon>Bacteroidia</taxon>
        <taxon>Bacteroidales</taxon>
        <taxon>Bacteroidaceae</taxon>
        <taxon>Bacteroides</taxon>
    </lineage>
</organism>
<dbReference type="STRING" id="483216.BACEGG_02131"/>
<dbReference type="Proteomes" id="UP000254424">
    <property type="component" value="Unassembled WGS sequence"/>
</dbReference>
<proteinExistence type="predicted"/>
<reference evidence="1 2" key="1">
    <citation type="submission" date="2018-06" db="EMBL/GenBank/DDBJ databases">
        <authorList>
            <consortium name="Pathogen Informatics"/>
            <person name="Doyle S."/>
        </authorList>
    </citation>
    <scope>NUCLEOTIDE SEQUENCE [LARGE SCALE GENOMIC DNA]</scope>
    <source>
        <strain evidence="1 2">NCTC11155</strain>
    </source>
</reference>
<dbReference type="InterPro" id="IPR046729">
    <property type="entry name" value="DUF6621"/>
</dbReference>
<accession>A0A380YLG4</accession>
<dbReference type="OrthoDB" id="1043421at2"/>
<dbReference type="AlphaFoldDB" id="A0A380YLG4"/>
<protein>
    <recommendedName>
        <fullName evidence="3">L-selectin</fullName>
    </recommendedName>
</protein>